<gene>
    <name evidence="1" type="ORF">AVEN_59335_1</name>
</gene>
<evidence type="ECO:0000313" key="2">
    <source>
        <dbReference type="Proteomes" id="UP000499080"/>
    </source>
</evidence>
<dbReference type="EMBL" id="BGPR01002062">
    <property type="protein sequence ID" value="GBM67120.1"/>
    <property type="molecule type" value="Genomic_DNA"/>
</dbReference>
<organism evidence="1 2">
    <name type="scientific">Araneus ventricosus</name>
    <name type="common">Orbweaver spider</name>
    <name type="synonym">Epeira ventricosa</name>
    <dbReference type="NCBI Taxonomy" id="182803"/>
    <lineage>
        <taxon>Eukaryota</taxon>
        <taxon>Metazoa</taxon>
        <taxon>Ecdysozoa</taxon>
        <taxon>Arthropoda</taxon>
        <taxon>Chelicerata</taxon>
        <taxon>Arachnida</taxon>
        <taxon>Araneae</taxon>
        <taxon>Araneomorphae</taxon>
        <taxon>Entelegynae</taxon>
        <taxon>Araneoidea</taxon>
        <taxon>Araneidae</taxon>
        <taxon>Araneus</taxon>
    </lineage>
</organism>
<dbReference type="Proteomes" id="UP000499080">
    <property type="component" value="Unassembled WGS sequence"/>
</dbReference>
<dbReference type="AlphaFoldDB" id="A0A4Y2HPE0"/>
<name>A0A4Y2HPE0_ARAVE</name>
<protein>
    <submittedName>
        <fullName evidence="1">Uncharacterized protein</fullName>
    </submittedName>
</protein>
<sequence length="89" mass="10051">MVDASDFPIEHLQQFLSFASSIGPVIVIQEVENITQHARMIASDGFTHREEVPEGLTPVDANDNSFRQHATCGRRRELTELRHHDVVVT</sequence>
<comment type="caution">
    <text evidence="1">The sequence shown here is derived from an EMBL/GenBank/DDBJ whole genome shotgun (WGS) entry which is preliminary data.</text>
</comment>
<evidence type="ECO:0000313" key="1">
    <source>
        <dbReference type="EMBL" id="GBM67120.1"/>
    </source>
</evidence>
<accession>A0A4Y2HPE0</accession>
<proteinExistence type="predicted"/>
<keyword evidence="2" id="KW-1185">Reference proteome</keyword>
<reference evidence="1 2" key="1">
    <citation type="journal article" date="2019" name="Sci. Rep.">
        <title>Orb-weaving spider Araneus ventricosus genome elucidates the spidroin gene catalogue.</title>
        <authorList>
            <person name="Kono N."/>
            <person name="Nakamura H."/>
            <person name="Ohtoshi R."/>
            <person name="Moran D.A.P."/>
            <person name="Shinohara A."/>
            <person name="Yoshida Y."/>
            <person name="Fujiwara M."/>
            <person name="Mori M."/>
            <person name="Tomita M."/>
            <person name="Arakawa K."/>
        </authorList>
    </citation>
    <scope>NUCLEOTIDE SEQUENCE [LARGE SCALE GENOMIC DNA]</scope>
</reference>